<dbReference type="PROSITE" id="PS50110">
    <property type="entry name" value="RESPONSE_REGULATORY"/>
    <property type="match status" value="1"/>
</dbReference>
<dbReference type="GO" id="GO:0003677">
    <property type="term" value="F:DNA binding"/>
    <property type="evidence" value="ECO:0007669"/>
    <property type="project" value="InterPro"/>
</dbReference>
<dbReference type="InterPro" id="IPR011006">
    <property type="entry name" value="CheY-like_superfamily"/>
</dbReference>
<dbReference type="Pfam" id="PF04397">
    <property type="entry name" value="LytTR"/>
    <property type="match status" value="1"/>
</dbReference>
<dbReference type="RefSeq" id="WP_090330582.1">
    <property type="nucleotide sequence ID" value="NZ_FNXY01000001.1"/>
</dbReference>
<protein>
    <submittedName>
        <fullName evidence="4">Two component transcriptional regulator, LytTR family</fullName>
    </submittedName>
</protein>
<accession>A0A1H6PZR9</accession>
<dbReference type="GO" id="GO:0000156">
    <property type="term" value="F:phosphorelay response regulator activity"/>
    <property type="evidence" value="ECO:0007669"/>
    <property type="project" value="InterPro"/>
</dbReference>
<dbReference type="STRING" id="408657.SAMN04487995_0062"/>
<evidence type="ECO:0000313" key="5">
    <source>
        <dbReference type="Proteomes" id="UP000199532"/>
    </source>
</evidence>
<evidence type="ECO:0000259" key="3">
    <source>
        <dbReference type="PROSITE" id="PS50930"/>
    </source>
</evidence>
<keyword evidence="1" id="KW-0597">Phosphoprotein</keyword>
<name>A0A1H6PZR9_9BACT</name>
<dbReference type="Proteomes" id="UP000199532">
    <property type="component" value="Unassembled WGS sequence"/>
</dbReference>
<keyword evidence="5" id="KW-1185">Reference proteome</keyword>
<sequence>MTTLNCITVDDEPLALGLVSAFVDQTPFLNLVGKFGNAVQALQAIHSMDIQLVFLDIQMPDLNGMELARVLSKTASSSQTKIIFTTAYNQFAVEGYKVDALGYLLKPFGYEEFLETSMKAKRYFDQIRESNAVPDVEVREDYLFVKADYKLVRIDFESIIYIESLKDYVKIHLTPPAKPVMTLSSLKAIEEKLAPGKFLRLHRSFIVAVNKIDSISKNAVHVGNIDISVGDLYKEAFKELLARWS</sequence>
<proteinExistence type="predicted"/>
<dbReference type="InterPro" id="IPR001789">
    <property type="entry name" value="Sig_transdc_resp-reg_receiver"/>
</dbReference>
<evidence type="ECO:0000259" key="2">
    <source>
        <dbReference type="PROSITE" id="PS50110"/>
    </source>
</evidence>
<dbReference type="Pfam" id="PF00072">
    <property type="entry name" value="Response_reg"/>
    <property type="match status" value="1"/>
</dbReference>
<dbReference type="AlphaFoldDB" id="A0A1H6PZR9"/>
<feature type="domain" description="HTH LytTR-type" evidence="3">
    <location>
        <begin position="143"/>
        <end position="215"/>
    </location>
</feature>
<gene>
    <name evidence="4" type="ORF">SAMN04487995_0062</name>
</gene>
<dbReference type="InterPro" id="IPR046947">
    <property type="entry name" value="LytR-like"/>
</dbReference>
<organism evidence="4 5">
    <name type="scientific">Dyadobacter koreensis</name>
    <dbReference type="NCBI Taxonomy" id="408657"/>
    <lineage>
        <taxon>Bacteria</taxon>
        <taxon>Pseudomonadati</taxon>
        <taxon>Bacteroidota</taxon>
        <taxon>Cytophagia</taxon>
        <taxon>Cytophagales</taxon>
        <taxon>Spirosomataceae</taxon>
        <taxon>Dyadobacter</taxon>
    </lineage>
</organism>
<dbReference type="PANTHER" id="PTHR37299">
    <property type="entry name" value="TRANSCRIPTIONAL REGULATOR-RELATED"/>
    <property type="match status" value="1"/>
</dbReference>
<evidence type="ECO:0000313" key="4">
    <source>
        <dbReference type="EMBL" id="SEI37123.1"/>
    </source>
</evidence>
<dbReference type="InterPro" id="IPR007492">
    <property type="entry name" value="LytTR_DNA-bd_dom"/>
</dbReference>
<dbReference type="EMBL" id="FNXY01000001">
    <property type="protein sequence ID" value="SEI37123.1"/>
    <property type="molecule type" value="Genomic_DNA"/>
</dbReference>
<dbReference type="OrthoDB" id="9787344at2"/>
<feature type="domain" description="Response regulatory" evidence="2">
    <location>
        <begin position="5"/>
        <end position="121"/>
    </location>
</feature>
<dbReference type="SUPFAM" id="SSF52172">
    <property type="entry name" value="CheY-like"/>
    <property type="match status" value="1"/>
</dbReference>
<dbReference type="SMART" id="SM00850">
    <property type="entry name" value="LytTR"/>
    <property type="match status" value="1"/>
</dbReference>
<dbReference type="SMART" id="SM00448">
    <property type="entry name" value="REC"/>
    <property type="match status" value="1"/>
</dbReference>
<feature type="modified residue" description="4-aspartylphosphate" evidence="1">
    <location>
        <position position="56"/>
    </location>
</feature>
<dbReference type="PROSITE" id="PS50930">
    <property type="entry name" value="HTH_LYTTR"/>
    <property type="match status" value="1"/>
</dbReference>
<evidence type="ECO:0000256" key="1">
    <source>
        <dbReference type="PROSITE-ProRule" id="PRU00169"/>
    </source>
</evidence>
<reference evidence="4 5" key="1">
    <citation type="submission" date="2016-10" db="EMBL/GenBank/DDBJ databases">
        <authorList>
            <person name="de Groot N.N."/>
        </authorList>
    </citation>
    <scope>NUCLEOTIDE SEQUENCE [LARGE SCALE GENOMIC DNA]</scope>
    <source>
        <strain evidence="4 5">DSM 19938</strain>
    </source>
</reference>
<dbReference type="PANTHER" id="PTHR37299:SF1">
    <property type="entry name" value="STAGE 0 SPORULATION PROTEIN A HOMOLOG"/>
    <property type="match status" value="1"/>
</dbReference>
<dbReference type="Gene3D" id="2.40.50.1020">
    <property type="entry name" value="LytTr DNA-binding domain"/>
    <property type="match status" value="1"/>
</dbReference>
<dbReference type="Gene3D" id="3.40.50.2300">
    <property type="match status" value="1"/>
</dbReference>